<evidence type="ECO:0000313" key="7">
    <source>
        <dbReference type="Proteomes" id="UP000019277"/>
    </source>
</evidence>
<gene>
    <name evidence="6" type="ORF">UO65_4551</name>
</gene>
<feature type="transmembrane region" description="Helical" evidence="5">
    <location>
        <begin position="237"/>
        <end position="255"/>
    </location>
</feature>
<evidence type="ECO:0000256" key="3">
    <source>
        <dbReference type="ARBA" id="ARBA00022989"/>
    </source>
</evidence>
<dbReference type="InterPro" id="IPR038770">
    <property type="entry name" value="Na+/solute_symporter_sf"/>
</dbReference>
<keyword evidence="3 5" id="KW-1133">Transmembrane helix</keyword>
<keyword evidence="2 5" id="KW-0812">Transmembrane</keyword>
<dbReference type="OrthoDB" id="9806785at2"/>
<feature type="transmembrane region" description="Helical" evidence="5">
    <location>
        <begin position="41"/>
        <end position="63"/>
    </location>
</feature>
<organism evidence="6 7">
    <name type="scientific">Actinokineospora spheciospongiae</name>
    <dbReference type="NCBI Taxonomy" id="909613"/>
    <lineage>
        <taxon>Bacteria</taxon>
        <taxon>Bacillati</taxon>
        <taxon>Actinomycetota</taxon>
        <taxon>Actinomycetes</taxon>
        <taxon>Pseudonocardiales</taxon>
        <taxon>Pseudonocardiaceae</taxon>
        <taxon>Actinokineospora</taxon>
    </lineage>
</organism>
<feature type="transmembrane region" description="Helical" evidence="5">
    <location>
        <begin position="140"/>
        <end position="157"/>
    </location>
</feature>
<name>W7IUN8_9PSEU</name>
<dbReference type="EMBL" id="AYXG01000170">
    <property type="protein sequence ID" value="EWC60111.1"/>
    <property type="molecule type" value="Genomic_DNA"/>
</dbReference>
<dbReference type="eggNOG" id="COG0385">
    <property type="taxonomic scope" value="Bacteria"/>
</dbReference>
<evidence type="ECO:0000256" key="1">
    <source>
        <dbReference type="ARBA" id="ARBA00004141"/>
    </source>
</evidence>
<comment type="caution">
    <text evidence="6">The sequence shown here is derived from an EMBL/GenBank/DDBJ whole genome shotgun (WGS) entry which is preliminary data.</text>
</comment>
<evidence type="ECO:0000313" key="6">
    <source>
        <dbReference type="EMBL" id="EWC60111.1"/>
    </source>
</evidence>
<sequence>MASSTLTTVFLPIALAVVMLGLGLSLSLADFARVARVPRAALLALAVQVLLLPALALGLAVAFDLAPELAVGLMLLAASPGGTTANIFSHLAGGDVALNVTLTAVNSVLAVVTLPLVVNLSIAGFLGADSAIGLQPAKTLQVFALVLVPVAIGMVVNRRFPGFAARARGPVKVASVVVLVGVILAAVFADRGNVGGYLRSVGVVVVLLCLVSLAIGYAVPLLAGVARPQAIASAFEIGLHNSTLAITVALSPALLDNAAMAVPAAVYGVAMFFPAGALAWWFARRGRAVAARSEEQGR</sequence>
<proteinExistence type="predicted"/>
<dbReference type="InterPro" id="IPR004710">
    <property type="entry name" value="Bilac:Na_transpt"/>
</dbReference>
<dbReference type="InterPro" id="IPR002657">
    <property type="entry name" value="BilAc:Na_symport/Acr3"/>
</dbReference>
<dbReference type="PATRIC" id="fig|909613.9.peg.4553"/>
<dbReference type="STRING" id="909613.UO65_4551"/>
<feature type="transmembrane region" description="Helical" evidence="5">
    <location>
        <begin position="100"/>
        <end position="128"/>
    </location>
</feature>
<reference evidence="6 7" key="1">
    <citation type="journal article" date="2014" name="Genome Announc.">
        <title>Draft Genome Sequence of the Antitrypanosomally Active Sponge-Associated Bacterium Actinokineospora sp. Strain EG49.</title>
        <authorList>
            <person name="Harjes J."/>
            <person name="Ryu T."/>
            <person name="Abdelmohsen U.R."/>
            <person name="Moitinho-Silva L."/>
            <person name="Horn H."/>
            <person name="Ravasi T."/>
            <person name="Hentschel U."/>
        </authorList>
    </citation>
    <scope>NUCLEOTIDE SEQUENCE [LARGE SCALE GENOMIC DNA]</scope>
    <source>
        <strain evidence="6 7">EG49</strain>
    </source>
</reference>
<feature type="transmembrane region" description="Helical" evidence="5">
    <location>
        <begin position="6"/>
        <end position="29"/>
    </location>
</feature>
<evidence type="ECO:0000256" key="5">
    <source>
        <dbReference type="SAM" id="Phobius"/>
    </source>
</evidence>
<dbReference type="AlphaFoldDB" id="W7IUN8"/>
<evidence type="ECO:0000256" key="4">
    <source>
        <dbReference type="ARBA" id="ARBA00023136"/>
    </source>
</evidence>
<dbReference type="PANTHER" id="PTHR10361">
    <property type="entry name" value="SODIUM-BILE ACID COTRANSPORTER"/>
    <property type="match status" value="1"/>
</dbReference>
<accession>W7IUN8</accession>
<evidence type="ECO:0000256" key="2">
    <source>
        <dbReference type="ARBA" id="ARBA00022692"/>
    </source>
</evidence>
<feature type="transmembrane region" description="Helical" evidence="5">
    <location>
        <begin position="169"/>
        <end position="189"/>
    </location>
</feature>
<keyword evidence="7" id="KW-1185">Reference proteome</keyword>
<feature type="transmembrane region" description="Helical" evidence="5">
    <location>
        <begin position="69"/>
        <end position="88"/>
    </location>
</feature>
<dbReference type="RefSeq" id="WP_052021577.1">
    <property type="nucleotide sequence ID" value="NZ_AYXG01000170.1"/>
</dbReference>
<dbReference type="GO" id="GO:0016020">
    <property type="term" value="C:membrane"/>
    <property type="evidence" value="ECO:0007669"/>
    <property type="project" value="UniProtKB-SubCell"/>
</dbReference>
<dbReference type="Proteomes" id="UP000019277">
    <property type="component" value="Unassembled WGS sequence"/>
</dbReference>
<comment type="subcellular location">
    <subcellularLocation>
        <location evidence="1">Membrane</location>
        <topology evidence="1">Multi-pass membrane protein</topology>
    </subcellularLocation>
</comment>
<dbReference type="PANTHER" id="PTHR10361:SF24">
    <property type="entry name" value="P3 PROTEIN"/>
    <property type="match status" value="1"/>
</dbReference>
<feature type="transmembrane region" description="Helical" evidence="5">
    <location>
        <begin position="201"/>
        <end position="225"/>
    </location>
</feature>
<dbReference type="Gene3D" id="1.20.1530.20">
    <property type="match status" value="1"/>
</dbReference>
<feature type="transmembrane region" description="Helical" evidence="5">
    <location>
        <begin position="261"/>
        <end position="283"/>
    </location>
</feature>
<dbReference type="Pfam" id="PF01758">
    <property type="entry name" value="SBF"/>
    <property type="match status" value="1"/>
</dbReference>
<protein>
    <submittedName>
        <fullName evidence="6">Sodium-dependent transporter</fullName>
    </submittedName>
</protein>
<keyword evidence="4 5" id="KW-0472">Membrane</keyword>